<feature type="compositionally biased region" description="Polar residues" evidence="1">
    <location>
        <begin position="21"/>
        <end position="34"/>
    </location>
</feature>
<organism evidence="2 3">
    <name type="scientific">Physeter macrocephalus</name>
    <name type="common">Sperm whale</name>
    <name type="synonym">Physeter catodon</name>
    <dbReference type="NCBI Taxonomy" id="9755"/>
    <lineage>
        <taxon>Eukaryota</taxon>
        <taxon>Metazoa</taxon>
        <taxon>Chordata</taxon>
        <taxon>Craniata</taxon>
        <taxon>Vertebrata</taxon>
        <taxon>Euteleostomi</taxon>
        <taxon>Mammalia</taxon>
        <taxon>Eutheria</taxon>
        <taxon>Laurasiatheria</taxon>
        <taxon>Artiodactyla</taxon>
        <taxon>Whippomorpha</taxon>
        <taxon>Cetacea</taxon>
        <taxon>Odontoceti</taxon>
        <taxon>Physeteridae</taxon>
        <taxon>Physeter</taxon>
    </lineage>
</organism>
<gene>
    <name evidence="3" type="primary">LOC114486629</name>
</gene>
<dbReference type="RefSeq" id="XP_028348197.1">
    <property type="nucleotide sequence ID" value="XM_028492396.2"/>
</dbReference>
<evidence type="ECO:0000313" key="3">
    <source>
        <dbReference type="RefSeq" id="XP_028348197.1"/>
    </source>
</evidence>
<feature type="compositionally biased region" description="Polar residues" evidence="1">
    <location>
        <begin position="1"/>
        <end position="13"/>
    </location>
</feature>
<feature type="region of interest" description="Disordered" evidence="1">
    <location>
        <begin position="69"/>
        <end position="98"/>
    </location>
</feature>
<sequence>MTLQSSRPGSLGTQVVGGPGRSTSQTSAPISKTTSDIHAFRSIQQAPPPAAPVQPPAAFCRAVARRQSPIHAPHTSQAPRGWPGTAGVEPGGAGGCGHQHIRRPRRLALGHPCREGQCPAAFPSAGPGPGSCHAWQLHLLPHWPEKMRAAVGTDGSPRPTPAT</sequence>
<accession>A0A455BHH0</accession>
<evidence type="ECO:0000313" key="2">
    <source>
        <dbReference type="Proteomes" id="UP000248484"/>
    </source>
</evidence>
<dbReference type="AlphaFoldDB" id="A0A455BHH0"/>
<dbReference type="GeneID" id="114486629"/>
<proteinExistence type="predicted"/>
<keyword evidence="2" id="KW-1185">Reference proteome</keyword>
<name>A0A455BHH0_PHYMC</name>
<feature type="region of interest" description="Disordered" evidence="1">
    <location>
        <begin position="1"/>
        <end position="34"/>
    </location>
</feature>
<protein>
    <submittedName>
        <fullName evidence="3">Uncharacterized protein isoform X4</fullName>
    </submittedName>
</protein>
<evidence type="ECO:0000256" key="1">
    <source>
        <dbReference type="SAM" id="MobiDB-lite"/>
    </source>
</evidence>
<reference evidence="3" key="1">
    <citation type="submission" date="2025-08" db="UniProtKB">
        <authorList>
            <consortium name="RefSeq"/>
        </authorList>
    </citation>
    <scope>IDENTIFICATION</scope>
    <source>
        <tissue evidence="3">Muscle</tissue>
    </source>
</reference>
<dbReference type="Proteomes" id="UP000248484">
    <property type="component" value="Chromosome 7"/>
</dbReference>